<protein>
    <recommendedName>
        <fullName evidence="2">site-specific DNA-methyltransferase (adenine-specific)</fullName>
        <ecNumber evidence="2">2.1.1.72</ecNumber>
    </recommendedName>
</protein>
<keyword evidence="9" id="KW-1185">Reference proteome</keyword>
<dbReference type="EMBL" id="BAAAEX010000013">
    <property type="protein sequence ID" value="GAA0782960.1"/>
    <property type="molecule type" value="Genomic_DNA"/>
</dbReference>
<dbReference type="SUPFAM" id="SSF53335">
    <property type="entry name" value="S-adenosyl-L-methionine-dependent methyltransferases"/>
    <property type="match status" value="1"/>
</dbReference>
<organism evidence="8 9">
    <name type="scientific">Castellaniella ginsengisoli</name>
    <dbReference type="NCBI Taxonomy" id="546114"/>
    <lineage>
        <taxon>Bacteria</taxon>
        <taxon>Pseudomonadati</taxon>
        <taxon>Pseudomonadota</taxon>
        <taxon>Betaproteobacteria</taxon>
        <taxon>Burkholderiales</taxon>
        <taxon>Alcaligenaceae</taxon>
        <taxon>Castellaniella</taxon>
    </lineage>
</organism>
<dbReference type="Pfam" id="PF01555">
    <property type="entry name" value="N6_N4_Mtase"/>
    <property type="match status" value="1"/>
</dbReference>
<evidence type="ECO:0000256" key="5">
    <source>
        <dbReference type="ARBA" id="ARBA00022691"/>
    </source>
</evidence>
<proteinExistence type="inferred from homology"/>
<gene>
    <name evidence="8" type="ORF">GCM10009108_26450</name>
</gene>
<evidence type="ECO:0000256" key="2">
    <source>
        <dbReference type="ARBA" id="ARBA00011900"/>
    </source>
</evidence>
<keyword evidence="5" id="KW-0949">S-adenosyl-L-methionine</keyword>
<dbReference type="Proteomes" id="UP001500573">
    <property type="component" value="Unassembled WGS sequence"/>
</dbReference>
<evidence type="ECO:0000256" key="1">
    <source>
        <dbReference type="ARBA" id="ARBA00006594"/>
    </source>
</evidence>
<dbReference type="RefSeq" id="WP_343839459.1">
    <property type="nucleotide sequence ID" value="NZ_BAAAEX010000013.1"/>
</dbReference>
<evidence type="ECO:0000256" key="6">
    <source>
        <dbReference type="ARBA" id="ARBA00047942"/>
    </source>
</evidence>
<comment type="similarity">
    <text evidence="1">Belongs to the N(4)/N(6)-methyltransferase family.</text>
</comment>
<comment type="catalytic activity">
    <reaction evidence="6">
        <text>a 2'-deoxyadenosine in DNA + S-adenosyl-L-methionine = an N(6)-methyl-2'-deoxyadenosine in DNA + S-adenosyl-L-homocysteine + H(+)</text>
        <dbReference type="Rhea" id="RHEA:15197"/>
        <dbReference type="Rhea" id="RHEA-COMP:12418"/>
        <dbReference type="Rhea" id="RHEA-COMP:12419"/>
        <dbReference type="ChEBI" id="CHEBI:15378"/>
        <dbReference type="ChEBI" id="CHEBI:57856"/>
        <dbReference type="ChEBI" id="CHEBI:59789"/>
        <dbReference type="ChEBI" id="CHEBI:90615"/>
        <dbReference type="ChEBI" id="CHEBI:90616"/>
        <dbReference type="EC" id="2.1.1.72"/>
    </reaction>
</comment>
<evidence type="ECO:0000256" key="3">
    <source>
        <dbReference type="ARBA" id="ARBA00022603"/>
    </source>
</evidence>
<dbReference type="PRINTS" id="PR00506">
    <property type="entry name" value="D21N6MTFRASE"/>
</dbReference>
<dbReference type="InterPro" id="IPR002941">
    <property type="entry name" value="DNA_methylase_N4/N6"/>
</dbReference>
<sequence>MPSAEQLRSRLLKKLSELFQLDQPDLDFGFYRIMHAKAQEVQDFIGTDLLKIVADAFGDIDEARKAELQAAYEKAIQTAKDFGAPNPEETEPVKKAKAALDAIKDTASAEADVYDHLYRFFERYYDDGDFISRRYYTRETSGKAAPFAVPYNGEEVKLHWANADQYYIKSAEYFSNFTFDLRQAKDVRDAAGSLGLAEEESPLKVHFRITEATEGEHSNVKASEANKRFFILHAENPVALTETGELVVNFEYRPDPEKTGQEGTWRDKRNAEAVETILERLQTMAAAGGEHEKQVAEYLRLFKVPAPTDSDKKRPVLAKYVNQYTARNTMDYFIHKDLGGFLRRELDFYIKNEVMRLDDIENAEAPAVESYLAKLKVLRKIAGKLIDFLSQLEDFQKKLWLKKKFIIETNYCVTLDWVPEELYSEVAANEAQCEEWIKLFAIDEIQADLHSPGFSRPLTVEFLKANNRLVLDTRFFDDSFKARLVASIENFDEQCDGLLIHSENFQALKLIEERYRKQVRATYIDPPYNTVHSEIIYKNQYKHSSWLSLIANVARITPAFWQNTYSFGLAIDDYEFVNLAALLDGLFPTLERSVVVVNHHPQGAGGRLSRTHEYLILCSPANAPSYLGQPKDDYQEERSFMRSGTAENNYRSGRWKSFYALLLDPRTNRIVDAEPPVPLGEAYPTENTAEGYQRIYPINSKGEERVWRSSHLTGKKRAQDGELIVSDRGTVYQTIDHDGKRETLFSNWTDSKFNAGIHGSNVLGDLGLRGAFDYPKSIYTVETALWAQTFGDHRATILDYFAGSGTTGHAVLNLNRSDNGKRKYVLVEMGDYFDTATKPRVQKAIYSNSWSDGKPTSRTDGISNCFKYIRLESYEDTLNNLRLGHNPQRKKAVAANPSLKEDYMLRYLLDVETRGSQSLLNIDAFSNPTAYTLDVKKSGTDEYANRAVDLIETFNYLIGLRVLHTSVPQTFQATFKRITDPELPEDQHTKLVVDGRIRQIEGGPWWFRKVEGWVPKDPANPNNGQREKVLIVWRKLTDDIEQDNLMLDEWFQKNRISTRDFEFDTIYVNGSNNLPNLALADDTWKVRLIEEEFMKRMWDVEGA</sequence>
<evidence type="ECO:0000313" key="8">
    <source>
        <dbReference type="EMBL" id="GAA0782960.1"/>
    </source>
</evidence>
<name>A0ABN1L1V8_9BURK</name>
<dbReference type="EC" id="2.1.1.72" evidence="2"/>
<reference evidence="8 9" key="1">
    <citation type="journal article" date="2019" name="Int. J. Syst. Evol. Microbiol.">
        <title>The Global Catalogue of Microorganisms (GCM) 10K type strain sequencing project: providing services to taxonomists for standard genome sequencing and annotation.</title>
        <authorList>
            <consortium name="The Broad Institute Genomics Platform"/>
            <consortium name="The Broad Institute Genome Sequencing Center for Infectious Disease"/>
            <person name="Wu L."/>
            <person name="Ma J."/>
        </authorList>
    </citation>
    <scope>NUCLEOTIDE SEQUENCE [LARGE SCALE GENOMIC DNA]</scope>
    <source>
        <strain evidence="8 9">JCM 15515</strain>
    </source>
</reference>
<feature type="domain" description="DNA methylase N-4/N-6" evidence="7">
    <location>
        <begin position="519"/>
        <end position="831"/>
    </location>
</feature>
<keyword evidence="4" id="KW-0808">Transferase</keyword>
<accession>A0ABN1L1V8</accession>
<evidence type="ECO:0000259" key="7">
    <source>
        <dbReference type="Pfam" id="PF01555"/>
    </source>
</evidence>
<comment type="caution">
    <text evidence="8">The sequence shown here is derived from an EMBL/GenBank/DDBJ whole genome shotgun (WGS) entry which is preliminary data.</text>
</comment>
<dbReference type="Gene3D" id="3.40.50.150">
    <property type="entry name" value="Vaccinia Virus protein VP39"/>
    <property type="match status" value="1"/>
</dbReference>
<evidence type="ECO:0000256" key="4">
    <source>
        <dbReference type="ARBA" id="ARBA00022679"/>
    </source>
</evidence>
<dbReference type="InterPro" id="IPR002295">
    <property type="entry name" value="N4/N6-MTase_EcoPI_Mod-like"/>
</dbReference>
<dbReference type="InterPro" id="IPR029063">
    <property type="entry name" value="SAM-dependent_MTases_sf"/>
</dbReference>
<evidence type="ECO:0000313" key="9">
    <source>
        <dbReference type="Proteomes" id="UP001500573"/>
    </source>
</evidence>
<keyword evidence="3" id="KW-0489">Methyltransferase</keyword>